<dbReference type="EMBL" id="HBUF01270961">
    <property type="protein sequence ID" value="CAG6685138.1"/>
    <property type="molecule type" value="Transcribed_RNA"/>
</dbReference>
<sequence length="107" mass="12505">MVFIFWVVWLVVVLVVSVLIVDNLVVMVMLVVFDVIPDLECTGQSVDCGDDEEFGHEQSLDHHQQHLYLLLDDEDTEQDFQEEFFDLLLDLLFLVCSSFFIRIFSFV</sequence>
<feature type="transmembrane region" description="Helical" evidence="1">
    <location>
        <begin position="6"/>
        <end position="33"/>
    </location>
</feature>
<accession>A0A8D8TEW6</accession>
<keyword evidence="1" id="KW-1133">Transmembrane helix</keyword>
<reference evidence="2" key="1">
    <citation type="submission" date="2021-05" db="EMBL/GenBank/DDBJ databases">
        <authorList>
            <person name="Alioto T."/>
            <person name="Alioto T."/>
            <person name="Gomez Garrido J."/>
        </authorList>
    </citation>
    <scope>NUCLEOTIDE SEQUENCE</scope>
</reference>
<name>A0A8D8TEW6_9HEMI</name>
<feature type="transmembrane region" description="Helical" evidence="1">
    <location>
        <begin position="87"/>
        <end position="105"/>
    </location>
</feature>
<keyword evidence="1" id="KW-0472">Membrane</keyword>
<proteinExistence type="predicted"/>
<keyword evidence="1" id="KW-0812">Transmembrane</keyword>
<organism evidence="2">
    <name type="scientific">Cacopsylla melanoneura</name>
    <dbReference type="NCBI Taxonomy" id="428564"/>
    <lineage>
        <taxon>Eukaryota</taxon>
        <taxon>Metazoa</taxon>
        <taxon>Ecdysozoa</taxon>
        <taxon>Arthropoda</taxon>
        <taxon>Hexapoda</taxon>
        <taxon>Insecta</taxon>
        <taxon>Pterygota</taxon>
        <taxon>Neoptera</taxon>
        <taxon>Paraneoptera</taxon>
        <taxon>Hemiptera</taxon>
        <taxon>Sternorrhyncha</taxon>
        <taxon>Psylloidea</taxon>
        <taxon>Psyllidae</taxon>
        <taxon>Psyllinae</taxon>
        <taxon>Cacopsylla</taxon>
    </lineage>
</organism>
<evidence type="ECO:0000313" key="2">
    <source>
        <dbReference type="EMBL" id="CAG6685139.1"/>
    </source>
</evidence>
<evidence type="ECO:0000256" key="1">
    <source>
        <dbReference type="SAM" id="Phobius"/>
    </source>
</evidence>
<protein>
    <submittedName>
        <fullName evidence="2">Uncharacterized protein</fullName>
    </submittedName>
</protein>
<dbReference type="AlphaFoldDB" id="A0A8D8TEW6"/>
<dbReference type="EMBL" id="HBUF01270962">
    <property type="protein sequence ID" value="CAG6685139.1"/>
    <property type="molecule type" value="Transcribed_RNA"/>
</dbReference>